<dbReference type="EMBL" id="AP028909">
    <property type="protein sequence ID" value="BES88015.1"/>
    <property type="molecule type" value="Genomic_DNA"/>
</dbReference>
<sequence>MRTEIRATYAEIPNDTHSTAMWRELPKRNLPVWAFGASSRTSGDGRPLAEKGEFPPLGPQRPQERLAEGSRAGPRAARTHP</sequence>
<name>A0ABN7A6Y5_9HEMI</name>
<dbReference type="Proteomes" id="UP001307889">
    <property type="component" value="Chromosome 1"/>
</dbReference>
<keyword evidence="3" id="KW-1185">Reference proteome</keyword>
<protein>
    <submittedName>
        <fullName evidence="2">Uncharacterized protein</fullName>
    </submittedName>
</protein>
<reference evidence="2 3" key="1">
    <citation type="submission" date="2023-09" db="EMBL/GenBank/DDBJ databases">
        <title>Nesidiocoris tenuis whole genome shotgun sequence.</title>
        <authorList>
            <person name="Shibata T."/>
            <person name="Shimoda M."/>
            <person name="Kobayashi T."/>
            <person name="Uehara T."/>
        </authorList>
    </citation>
    <scope>NUCLEOTIDE SEQUENCE [LARGE SCALE GENOMIC DNA]</scope>
    <source>
        <strain evidence="2 3">Japan</strain>
    </source>
</reference>
<evidence type="ECO:0000313" key="2">
    <source>
        <dbReference type="EMBL" id="BES88015.1"/>
    </source>
</evidence>
<accession>A0ABN7A6Y5</accession>
<proteinExistence type="predicted"/>
<feature type="region of interest" description="Disordered" evidence="1">
    <location>
        <begin position="36"/>
        <end position="81"/>
    </location>
</feature>
<evidence type="ECO:0000256" key="1">
    <source>
        <dbReference type="SAM" id="MobiDB-lite"/>
    </source>
</evidence>
<evidence type="ECO:0000313" key="3">
    <source>
        <dbReference type="Proteomes" id="UP001307889"/>
    </source>
</evidence>
<gene>
    <name evidence="2" type="ORF">NTJ_00821</name>
</gene>
<organism evidence="2 3">
    <name type="scientific">Nesidiocoris tenuis</name>
    <dbReference type="NCBI Taxonomy" id="355587"/>
    <lineage>
        <taxon>Eukaryota</taxon>
        <taxon>Metazoa</taxon>
        <taxon>Ecdysozoa</taxon>
        <taxon>Arthropoda</taxon>
        <taxon>Hexapoda</taxon>
        <taxon>Insecta</taxon>
        <taxon>Pterygota</taxon>
        <taxon>Neoptera</taxon>
        <taxon>Paraneoptera</taxon>
        <taxon>Hemiptera</taxon>
        <taxon>Heteroptera</taxon>
        <taxon>Panheteroptera</taxon>
        <taxon>Cimicomorpha</taxon>
        <taxon>Miridae</taxon>
        <taxon>Dicyphina</taxon>
        <taxon>Nesidiocoris</taxon>
    </lineage>
</organism>